<keyword evidence="5" id="KW-0378">Hydrolase</keyword>
<keyword evidence="4" id="KW-0479">Metal-binding</keyword>
<keyword evidence="6" id="KW-0460">Magnesium</keyword>
<evidence type="ECO:0000256" key="6">
    <source>
        <dbReference type="ARBA" id="ARBA00022842"/>
    </source>
</evidence>
<sequence>MKKILIDTDILINYSHGYNKELVGLLERQENNKIQLYINPIITAEFLNDKKLKNKNQSINIEEFLSLFSTANVNKETGIIAGKLLRENQIPFLADAFIAATGLQFGLELYTNNRKHFKNIKELRLFTP</sequence>
<dbReference type="Gene3D" id="3.40.50.1010">
    <property type="entry name" value="5'-nuclease"/>
    <property type="match status" value="1"/>
</dbReference>
<evidence type="ECO:0000256" key="3">
    <source>
        <dbReference type="ARBA" id="ARBA00022722"/>
    </source>
</evidence>
<comment type="similarity">
    <text evidence="7">Belongs to the PINc/VapC protein family.</text>
</comment>
<keyword evidence="3" id="KW-0540">Nuclease</keyword>
<dbReference type="GO" id="GO:0016787">
    <property type="term" value="F:hydrolase activity"/>
    <property type="evidence" value="ECO:0007669"/>
    <property type="project" value="UniProtKB-KW"/>
</dbReference>
<evidence type="ECO:0000259" key="8">
    <source>
        <dbReference type="Pfam" id="PF01850"/>
    </source>
</evidence>
<evidence type="ECO:0000256" key="7">
    <source>
        <dbReference type="ARBA" id="ARBA00038093"/>
    </source>
</evidence>
<dbReference type="STRING" id="1802055.A3A74_02400"/>
<reference evidence="9 10" key="1">
    <citation type="journal article" date="2016" name="Nat. Commun.">
        <title>Thousands of microbial genomes shed light on interconnected biogeochemical processes in an aquifer system.</title>
        <authorList>
            <person name="Anantharaman K."/>
            <person name="Brown C.T."/>
            <person name="Hug L.A."/>
            <person name="Sharon I."/>
            <person name="Castelle C.J."/>
            <person name="Probst A.J."/>
            <person name="Thomas B.C."/>
            <person name="Singh A."/>
            <person name="Wilkins M.J."/>
            <person name="Karaoz U."/>
            <person name="Brodie E.L."/>
            <person name="Williams K.H."/>
            <person name="Hubbard S.S."/>
            <person name="Banfield J.F."/>
        </authorList>
    </citation>
    <scope>NUCLEOTIDE SEQUENCE [LARGE SCALE GENOMIC DNA]</scope>
</reference>
<dbReference type="Proteomes" id="UP000179270">
    <property type="component" value="Unassembled WGS sequence"/>
</dbReference>
<evidence type="ECO:0000313" key="9">
    <source>
        <dbReference type="EMBL" id="OGK41168.1"/>
    </source>
</evidence>
<dbReference type="InterPro" id="IPR050556">
    <property type="entry name" value="Type_II_TA_system_RNase"/>
</dbReference>
<organism evidence="9 10">
    <name type="scientific">Candidatus Roizmanbacteria bacterium RIFCSPLOWO2_01_FULL_35_13</name>
    <dbReference type="NCBI Taxonomy" id="1802055"/>
    <lineage>
        <taxon>Bacteria</taxon>
        <taxon>Candidatus Roizmaniibacteriota</taxon>
    </lineage>
</organism>
<feature type="domain" description="PIN" evidence="8">
    <location>
        <begin position="4"/>
        <end position="121"/>
    </location>
</feature>
<keyword evidence="2" id="KW-1277">Toxin-antitoxin system</keyword>
<dbReference type="GO" id="GO:0004518">
    <property type="term" value="F:nuclease activity"/>
    <property type="evidence" value="ECO:0007669"/>
    <property type="project" value="UniProtKB-KW"/>
</dbReference>
<dbReference type="InterPro" id="IPR029060">
    <property type="entry name" value="PIN-like_dom_sf"/>
</dbReference>
<comment type="cofactor">
    <cofactor evidence="1">
        <name>Mg(2+)</name>
        <dbReference type="ChEBI" id="CHEBI:18420"/>
    </cofactor>
</comment>
<name>A0A1F7ICR9_9BACT</name>
<comment type="caution">
    <text evidence="9">The sequence shown here is derived from an EMBL/GenBank/DDBJ whole genome shotgun (WGS) entry which is preliminary data.</text>
</comment>
<dbReference type="Pfam" id="PF01850">
    <property type="entry name" value="PIN"/>
    <property type="match status" value="1"/>
</dbReference>
<dbReference type="GO" id="GO:0046872">
    <property type="term" value="F:metal ion binding"/>
    <property type="evidence" value="ECO:0007669"/>
    <property type="project" value="UniProtKB-KW"/>
</dbReference>
<dbReference type="PANTHER" id="PTHR33653:SF1">
    <property type="entry name" value="RIBONUCLEASE VAPC2"/>
    <property type="match status" value="1"/>
</dbReference>
<protein>
    <recommendedName>
        <fullName evidence="8">PIN domain-containing protein</fullName>
    </recommendedName>
</protein>
<evidence type="ECO:0000256" key="5">
    <source>
        <dbReference type="ARBA" id="ARBA00022801"/>
    </source>
</evidence>
<dbReference type="PANTHER" id="PTHR33653">
    <property type="entry name" value="RIBONUCLEASE VAPC2"/>
    <property type="match status" value="1"/>
</dbReference>
<evidence type="ECO:0000256" key="1">
    <source>
        <dbReference type="ARBA" id="ARBA00001946"/>
    </source>
</evidence>
<dbReference type="InterPro" id="IPR002716">
    <property type="entry name" value="PIN_dom"/>
</dbReference>
<evidence type="ECO:0000256" key="2">
    <source>
        <dbReference type="ARBA" id="ARBA00022649"/>
    </source>
</evidence>
<dbReference type="AlphaFoldDB" id="A0A1F7ICR9"/>
<dbReference type="SUPFAM" id="SSF88723">
    <property type="entry name" value="PIN domain-like"/>
    <property type="match status" value="1"/>
</dbReference>
<accession>A0A1F7ICR9</accession>
<proteinExistence type="inferred from homology"/>
<evidence type="ECO:0000313" key="10">
    <source>
        <dbReference type="Proteomes" id="UP000179270"/>
    </source>
</evidence>
<gene>
    <name evidence="9" type="ORF">A3A74_02400</name>
</gene>
<dbReference type="EMBL" id="MGAF01000022">
    <property type="protein sequence ID" value="OGK41168.1"/>
    <property type="molecule type" value="Genomic_DNA"/>
</dbReference>
<evidence type="ECO:0000256" key="4">
    <source>
        <dbReference type="ARBA" id="ARBA00022723"/>
    </source>
</evidence>